<evidence type="ECO:0000256" key="13">
    <source>
        <dbReference type="PIRNR" id="PIRNR016636"/>
    </source>
</evidence>
<comment type="caution">
    <text evidence="15">The sequence shown here is derived from an EMBL/GenBank/DDBJ whole genome shotgun (WGS) entry which is preliminary data.</text>
</comment>
<evidence type="ECO:0000256" key="9">
    <source>
        <dbReference type="ARBA" id="ARBA00022989"/>
    </source>
</evidence>
<dbReference type="AlphaFoldDB" id="A0A963YZK3"/>
<evidence type="ECO:0000256" key="6">
    <source>
        <dbReference type="ARBA" id="ARBA00022679"/>
    </source>
</evidence>
<gene>
    <name evidence="15" type="ORF">ACELLULO517_07440</name>
</gene>
<dbReference type="GO" id="GO:0005886">
    <property type="term" value="C:plasma membrane"/>
    <property type="evidence" value="ECO:0007669"/>
    <property type="project" value="UniProtKB-SubCell"/>
</dbReference>
<evidence type="ECO:0000256" key="4">
    <source>
        <dbReference type="ARBA" id="ARBA00016084"/>
    </source>
</evidence>
<comment type="subcellular location">
    <subcellularLocation>
        <location evidence="1">Cell membrane</location>
        <topology evidence="1">Multi-pass membrane protein</topology>
    </subcellularLocation>
</comment>
<dbReference type="Proteomes" id="UP000721844">
    <property type="component" value="Unassembled WGS sequence"/>
</dbReference>
<feature type="transmembrane region" description="Helical" evidence="14">
    <location>
        <begin position="337"/>
        <end position="359"/>
    </location>
</feature>
<keyword evidence="6 13" id="KW-0808">Transferase</keyword>
<evidence type="ECO:0000256" key="3">
    <source>
        <dbReference type="ARBA" id="ARBA00010323"/>
    </source>
</evidence>
<dbReference type="PIRSF" id="PIRSF500217">
    <property type="entry name" value="AlgI"/>
    <property type="match status" value="1"/>
</dbReference>
<evidence type="ECO:0000256" key="1">
    <source>
        <dbReference type="ARBA" id="ARBA00004651"/>
    </source>
</evidence>
<feature type="transmembrane region" description="Helical" evidence="14">
    <location>
        <begin position="263"/>
        <end position="287"/>
    </location>
</feature>
<name>A0A963YZK3_9PROT</name>
<sequence length="361" mass="40029">MMLSDARTRRSRRTVRDFLGYANCVGFFAHLLAGPLVRPSEIIPQIARAPQTALQAQDLAEGLTRILLGLAKKLVLADSFAPLANRGFAAADHGMALTLIEAWVAILAFALQVYFDFSGYSDIAVGLARLFGIRFPENFDSPYKAMSIRDFWRRWNMTLSRFLRDFLYVPLGGNRHGEARRYLNLMLTMLLGGLWHGAAWRFLLWGGLHGLYLIINHIWDRAAPRWLRLPRPFAQGLTLLAVLFAWVPFRAPSMEASVSMLRGLIGLNGFALPTALIALAPPLGWIARAVPVLPALGDARTLSLPEAIALLALGWFIVLALPNVAQASARWRGAGLLASFGLMIQALFFAGIAQPFLYFRF</sequence>
<dbReference type="GO" id="GO:0042121">
    <property type="term" value="P:alginic acid biosynthetic process"/>
    <property type="evidence" value="ECO:0007669"/>
    <property type="project" value="UniProtKB-KW"/>
</dbReference>
<feature type="transmembrane region" description="Helical" evidence="14">
    <location>
        <begin position="95"/>
        <end position="115"/>
    </location>
</feature>
<keyword evidence="10 13" id="KW-0472">Membrane</keyword>
<dbReference type="PANTHER" id="PTHR13285">
    <property type="entry name" value="ACYLTRANSFERASE"/>
    <property type="match status" value="1"/>
</dbReference>
<proteinExistence type="inferred from homology"/>
<evidence type="ECO:0000256" key="14">
    <source>
        <dbReference type="SAM" id="Phobius"/>
    </source>
</evidence>
<dbReference type="RefSeq" id="WP_227306671.1">
    <property type="nucleotide sequence ID" value="NZ_JAESVA010000002.1"/>
</dbReference>
<comment type="pathway">
    <text evidence="2">Glycan biosynthesis; alginate biosynthesis.</text>
</comment>
<evidence type="ECO:0000256" key="8">
    <source>
        <dbReference type="ARBA" id="ARBA00022841"/>
    </source>
</evidence>
<evidence type="ECO:0000256" key="12">
    <source>
        <dbReference type="ARBA" id="ARBA00031030"/>
    </source>
</evidence>
<dbReference type="PIRSF" id="PIRSF016636">
    <property type="entry name" value="AlgI_DltB"/>
    <property type="match status" value="1"/>
</dbReference>
<keyword evidence="16" id="KW-1185">Reference proteome</keyword>
<evidence type="ECO:0000313" key="15">
    <source>
        <dbReference type="EMBL" id="MCB8880063.1"/>
    </source>
</evidence>
<dbReference type="GO" id="GO:0016746">
    <property type="term" value="F:acyltransferase activity"/>
    <property type="evidence" value="ECO:0007669"/>
    <property type="project" value="UniProtKB-KW"/>
</dbReference>
<dbReference type="EMBL" id="JAESVA010000002">
    <property type="protein sequence ID" value="MCB8880063.1"/>
    <property type="molecule type" value="Genomic_DNA"/>
</dbReference>
<feature type="transmembrane region" description="Helical" evidence="14">
    <location>
        <begin position="307"/>
        <end position="325"/>
    </location>
</feature>
<evidence type="ECO:0000256" key="2">
    <source>
        <dbReference type="ARBA" id="ARBA00005182"/>
    </source>
</evidence>
<keyword evidence="7 14" id="KW-0812">Transmembrane</keyword>
<evidence type="ECO:0000256" key="5">
    <source>
        <dbReference type="ARBA" id="ARBA00022475"/>
    </source>
</evidence>
<dbReference type="InterPro" id="IPR051085">
    <property type="entry name" value="MB_O-acyltransferase"/>
</dbReference>
<keyword evidence="11 13" id="KW-0012">Acyltransferase</keyword>
<evidence type="ECO:0000313" key="16">
    <source>
        <dbReference type="Proteomes" id="UP000721844"/>
    </source>
</evidence>
<evidence type="ECO:0000256" key="7">
    <source>
        <dbReference type="ARBA" id="ARBA00022692"/>
    </source>
</evidence>
<organism evidence="15 16">
    <name type="scientific">Acidisoma cellulosilyticum</name>
    <dbReference type="NCBI Taxonomy" id="2802395"/>
    <lineage>
        <taxon>Bacteria</taxon>
        <taxon>Pseudomonadati</taxon>
        <taxon>Pseudomonadota</taxon>
        <taxon>Alphaproteobacteria</taxon>
        <taxon>Acetobacterales</taxon>
        <taxon>Acidocellaceae</taxon>
        <taxon>Acidisoma</taxon>
    </lineage>
</organism>
<feature type="transmembrane region" description="Helical" evidence="14">
    <location>
        <begin position="233"/>
        <end position="251"/>
    </location>
</feature>
<protein>
    <recommendedName>
        <fullName evidence="4">Probable alginate O-acetylase AlgI</fullName>
    </recommendedName>
    <alternativeName>
        <fullName evidence="12">Alginate biosynthesis protein AlgI</fullName>
    </alternativeName>
</protein>
<keyword evidence="5 13" id="KW-1003">Cell membrane</keyword>
<comment type="similarity">
    <text evidence="3 13">Belongs to the membrane-bound acyltransferase family.</text>
</comment>
<dbReference type="PANTHER" id="PTHR13285:SF23">
    <property type="entry name" value="TEICHOIC ACID D-ALANYLTRANSFERASE"/>
    <property type="match status" value="1"/>
</dbReference>
<keyword evidence="9 14" id="KW-1133">Transmembrane helix</keyword>
<dbReference type="InterPro" id="IPR004299">
    <property type="entry name" value="MBOAT_fam"/>
</dbReference>
<evidence type="ECO:0000256" key="10">
    <source>
        <dbReference type="ARBA" id="ARBA00023136"/>
    </source>
</evidence>
<dbReference type="InterPro" id="IPR024194">
    <property type="entry name" value="Ac/AlaTfrase_AlgI/DltB"/>
</dbReference>
<feature type="transmembrane region" description="Helical" evidence="14">
    <location>
        <begin position="182"/>
        <end position="203"/>
    </location>
</feature>
<reference evidence="15 16" key="1">
    <citation type="journal article" date="2021" name="Microorganisms">
        <title>Acidisoma silvae sp. nov. and Acidisomacellulosilytica sp. nov., Two Acidophilic Bacteria Isolated from Decaying Wood, Hydrolyzing Cellulose and Producing Poly-3-hydroxybutyrate.</title>
        <authorList>
            <person name="Mieszkin S."/>
            <person name="Pouder E."/>
            <person name="Uroz S."/>
            <person name="Simon-Colin C."/>
            <person name="Alain K."/>
        </authorList>
    </citation>
    <scope>NUCLEOTIDE SEQUENCE [LARGE SCALE GENOMIC DNA]</scope>
    <source>
        <strain evidence="15 16">HW T5.17</strain>
    </source>
</reference>
<dbReference type="InterPro" id="IPR028362">
    <property type="entry name" value="AlgI"/>
</dbReference>
<accession>A0A963YZK3</accession>
<evidence type="ECO:0000256" key="11">
    <source>
        <dbReference type="ARBA" id="ARBA00023315"/>
    </source>
</evidence>
<feature type="transmembrane region" description="Helical" evidence="14">
    <location>
        <begin position="18"/>
        <end position="37"/>
    </location>
</feature>
<dbReference type="Pfam" id="PF03062">
    <property type="entry name" value="MBOAT"/>
    <property type="match status" value="1"/>
</dbReference>
<keyword evidence="8" id="KW-0016">Alginate biosynthesis</keyword>